<keyword evidence="1" id="KW-0812">Transmembrane</keyword>
<accession>A0A418WDZ5</accession>
<evidence type="ECO:0000313" key="4">
    <source>
        <dbReference type="Proteomes" id="UP000284605"/>
    </source>
</evidence>
<evidence type="ECO:0000313" key="3">
    <source>
        <dbReference type="EMBL" id="RJF88245.1"/>
    </source>
</evidence>
<reference evidence="3 4" key="1">
    <citation type="submission" date="2018-09" db="EMBL/GenBank/DDBJ databases">
        <authorList>
            <person name="Zhu H."/>
        </authorList>
    </citation>
    <scope>NUCLEOTIDE SEQUENCE [LARGE SCALE GENOMIC DNA]</scope>
    <source>
        <strain evidence="3 4">K1W22B-8</strain>
    </source>
</reference>
<feature type="transmembrane region" description="Helical" evidence="1">
    <location>
        <begin position="55"/>
        <end position="77"/>
    </location>
</feature>
<dbReference type="Pfam" id="PF00487">
    <property type="entry name" value="FA_desaturase"/>
    <property type="match status" value="1"/>
</dbReference>
<dbReference type="GO" id="GO:0016020">
    <property type="term" value="C:membrane"/>
    <property type="evidence" value="ECO:0007669"/>
    <property type="project" value="TreeGrafter"/>
</dbReference>
<dbReference type="InterPro" id="IPR012171">
    <property type="entry name" value="Fatty_acid_desaturase"/>
</dbReference>
<dbReference type="AlphaFoldDB" id="A0A418WDZ5"/>
<gene>
    <name evidence="3" type="ORF">D3874_15500</name>
</gene>
<sequence>MTTARFKLTDVFTPEEVRGFAAKSDLAGWWAVASTWGIVALAFAALAWWPNPATFLLALIVLGGRQLALSILMHEAAHYSLFKTRRLNDIVGRWLCAAPVWSDVERYRKHHVQHHSHTGDALDPDLSLVLPFPTTRASLRRKFTRDLTGQTGIKRVYGLILMDIGVITYTVSGGAKYRPRDGRRWTDYAREGARNMYGMVLTNLALFGVLAATGHAWLYLAWIAAYLTTYSLFIRVRSIAEHACTEMSDHPLRNTRTTRAGVLARLTVAPINVNYHLEHHLMPSVAYHKLPKMHRLMVERGAITRAPGYLDVLRTATAKAA</sequence>
<comment type="caution">
    <text evidence="3">The sequence shown here is derived from an EMBL/GenBank/DDBJ whole genome shotgun (WGS) entry which is preliminary data.</text>
</comment>
<dbReference type="PANTHER" id="PTHR19353">
    <property type="entry name" value="FATTY ACID DESATURASE 2"/>
    <property type="match status" value="1"/>
</dbReference>
<feature type="domain" description="Fatty acid desaturase" evidence="2">
    <location>
        <begin position="53"/>
        <end position="299"/>
    </location>
</feature>
<protein>
    <submittedName>
        <fullName evidence="3">Fatty acid desaturase</fullName>
    </submittedName>
</protein>
<dbReference type="RefSeq" id="WP_119778881.1">
    <property type="nucleotide sequence ID" value="NZ_QYUK01000011.1"/>
</dbReference>
<feature type="transmembrane region" description="Helical" evidence="1">
    <location>
        <begin position="27"/>
        <end position="49"/>
    </location>
</feature>
<dbReference type="EMBL" id="QYUK01000011">
    <property type="protein sequence ID" value="RJF88245.1"/>
    <property type="molecule type" value="Genomic_DNA"/>
</dbReference>
<dbReference type="OrthoDB" id="9792534at2"/>
<dbReference type="GO" id="GO:0008610">
    <property type="term" value="P:lipid biosynthetic process"/>
    <property type="evidence" value="ECO:0007669"/>
    <property type="project" value="UniProtKB-ARBA"/>
</dbReference>
<evidence type="ECO:0000256" key="1">
    <source>
        <dbReference type="SAM" id="Phobius"/>
    </source>
</evidence>
<keyword evidence="1" id="KW-1133">Transmembrane helix</keyword>
<keyword evidence="4" id="KW-1185">Reference proteome</keyword>
<dbReference type="InterPro" id="IPR005804">
    <property type="entry name" value="FA_desaturase_dom"/>
</dbReference>
<proteinExistence type="predicted"/>
<feature type="transmembrane region" description="Helical" evidence="1">
    <location>
        <begin position="204"/>
        <end position="227"/>
    </location>
</feature>
<dbReference type="PANTHER" id="PTHR19353:SF19">
    <property type="entry name" value="DELTA(5) FATTY ACID DESATURASE C-RELATED"/>
    <property type="match status" value="1"/>
</dbReference>
<organism evidence="3 4">
    <name type="scientific">Oleomonas cavernae</name>
    <dbReference type="NCBI Taxonomy" id="2320859"/>
    <lineage>
        <taxon>Bacteria</taxon>
        <taxon>Pseudomonadati</taxon>
        <taxon>Pseudomonadota</taxon>
        <taxon>Alphaproteobacteria</taxon>
        <taxon>Acetobacterales</taxon>
        <taxon>Acetobacteraceae</taxon>
        <taxon>Oleomonas</taxon>
    </lineage>
</organism>
<name>A0A418WDZ5_9PROT</name>
<dbReference type="GO" id="GO:0016717">
    <property type="term" value="F:oxidoreductase activity, acting on paired donors, with oxidation of a pair of donors resulting in the reduction of molecular oxygen to two molecules of water"/>
    <property type="evidence" value="ECO:0007669"/>
    <property type="project" value="TreeGrafter"/>
</dbReference>
<dbReference type="Proteomes" id="UP000284605">
    <property type="component" value="Unassembled WGS sequence"/>
</dbReference>
<keyword evidence="1" id="KW-0472">Membrane</keyword>
<evidence type="ECO:0000259" key="2">
    <source>
        <dbReference type="Pfam" id="PF00487"/>
    </source>
</evidence>
<dbReference type="CDD" id="cd03510">
    <property type="entry name" value="Rhizobitoxine-FADS-like"/>
    <property type="match status" value="1"/>
</dbReference>